<dbReference type="InterPro" id="IPR024924">
    <property type="entry name" value="7-CO-7-deazaguanine_synth-like"/>
</dbReference>
<evidence type="ECO:0000256" key="5">
    <source>
        <dbReference type="ARBA" id="ARBA00022842"/>
    </source>
</evidence>
<dbReference type="EC" id="4.3.99.3" evidence="9"/>
<evidence type="ECO:0000313" key="11">
    <source>
        <dbReference type="EMBL" id="MBO1358192.1"/>
    </source>
</evidence>
<evidence type="ECO:0000313" key="12">
    <source>
        <dbReference type="Proteomes" id="UP000664771"/>
    </source>
</evidence>
<evidence type="ECO:0000256" key="9">
    <source>
        <dbReference type="HAMAP-Rule" id="MF_00917"/>
    </source>
</evidence>
<dbReference type="Proteomes" id="UP000664771">
    <property type="component" value="Unassembled WGS sequence"/>
</dbReference>
<keyword evidence="8 9" id="KW-0456">Lyase</keyword>
<feature type="binding site" evidence="9">
    <location>
        <begin position="48"/>
        <end position="50"/>
    </location>
    <ligand>
        <name>S-adenosyl-L-methionine</name>
        <dbReference type="ChEBI" id="CHEBI:59789"/>
    </ligand>
</feature>
<feature type="binding site" evidence="9">
    <location>
        <position position="93"/>
    </location>
    <ligand>
        <name>S-adenosyl-L-methionine</name>
        <dbReference type="ChEBI" id="CHEBI:59789"/>
    </ligand>
</feature>
<protein>
    <recommendedName>
        <fullName evidence="9">7-carboxy-7-deazaguanine synthase</fullName>
        <shortName evidence="9">CDG synthase</shortName>
        <ecNumber evidence="9">4.3.99.3</ecNumber>
    </recommendedName>
    <alternativeName>
        <fullName evidence="9">Queuosine biosynthesis protein QueE</fullName>
    </alternativeName>
</protein>
<feature type="binding site" evidence="9">
    <location>
        <position position="91"/>
    </location>
    <ligand>
        <name>substrate</name>
    </ligand>
</feature>
<dbReference type="PROSITE" id="PS51918">
    <property type="entry name" value="RADICAL_SAM"/>
    <property type="match status" value="1"/>
</dbReference>
<comment type="caution">
    <text evidence="11">The sequence shown here is derived from an EMBL/GenBank/DDBJ whole genome shotgun (WGS) entry which is preliminary data.</text>
</comment>
<evidence type="ECO:0000256" key="6">
    <source>
        <dbReference type="ARBA" id="ARBA00023004"/>
    </source>
</evidence>
<comment type="function">
    <text evidence="9">Catalyzes the complex heterocyclic radical-mediated conversion of 6-carboxy-5,6,7,8-tetrahydropterin (CPH4) to 7-carboxy-7-deazaguanine (CDG), a step common to the biosynthetic pathways of all 7-deazapurine-containing compounds.</text>
</comment>
<reference evidence="11 12" key="1">
    <citation type="submission" date="2021-03" db="EMBL/GenBank/DDBJ databases">
        <title>The complete genome sequence of Acetobacter sacchari TBRC 11175.</title>
        <authorList>
            <person name="Charoenyingcharoen P."/>
            <person name="Yukphan P."/>
        </authorList>
    </citation>
    <scope>NUCLEOTIDE SEQUENCE [LARGE SCALE GENOMIC DNA]</scope>
    <source>
        <strain evidence="11 12">TBRC 11175</strain>
    </source>
</reference>
<dbReference type="RefSeq" id="WP_207878246.1">
    <property type="nucleotide sequence ID" value="NZ_JAFVMF010000001.1"/>
</dbReference>
<comment type="cofactor">
    <cofactor evidence="9">
        <name>S-adenosyl-L-methionine</name>
        <dbReference type="ChEBI" id="CHEBI:59789"/>
    </cofactor>
    <text evidence="9">Binds 1 S-adenosyl-L-methionine per subunit.</text>
</comment>
<dbReference type="InterPro" id="IPR013785">
    <property type="entry name" value="Aldolase_TIM"/>
</dbReference>
<comment type="catalytic activity">
    <reaction evidence="9">
        <text>6-carboxy-5,6,7,8-tetrahydropterin + H(+) = 7-carboxy-7-carbaguanine + NH4(+)</text>
        <dbReference type="Rhea" id="RHEA:27974"/>
        <dbReference type="ChEBI" id="CHEBI:15378"/>
        <dbReference type="ChEBI" id="CHEBI:28938"/>
        <dbReference type="ChEBI" id="CHEBI:61032"/>
        <dbReference type="ChEBI" id="CHEBI:61036"/>
        <dbReference type="EC" id="4.3.99.3"/>
    </reaction>
</comment>
<keyword evidence="7 9" id="KW-0411">Iron-sulfur</keyword>
<keyword evidence="3 9" id="KW-0479">Metal-binding</keyword>
<feature type="binding site" evidence="9">
    <location>
        <position position="31"/>
    </location>
    <ligand>
        <name>[4Fe-4S] cluster</name>
        <dbReference type="ChEBI" id="CHEBI:49883"/>
        <note>4Fe-4S-S-AdoMet</note>
    </ligand>
</feature>
<dbReference type="SFLD" id="SFLDF00376">
    <property type="entry name" value="7-carboxy-7-deazaguanine_synth"/>
    <property type="match status" value="1"/>
</dbReference>
<sequence>MTYAVKELFHTLQGEGGQTGRSAVFCRFAGCNLWTGREADRATAVCQFCDTDFIGTDGDGGGKFESAASLATAIAAAWPAPGRDRRFVVFTGGEPLLQLDKALIDAVHAEGFTIAVESNGTLAAPAGIDWLCVSPKAGSTIVQKSGQELKLVYPQSGFDPADFLKLDFEQFWLQPMDGPQQAANIAAATRYCLENPRWRLSLQTHKMIGIP</sequence>
<dbReference type="Gene3D" id="3.20.20.70">
    <property type="entry name" value="Aldolase class I"/>
    <property type="match status" value="1"/>
</dbReference>
<dbReference type="CDD" id="cd01335">
    <property type="entry name" value="Radical_SAM"/>
    <property type="match status" value="1"/>
</dbReference>
<dbReference type="PANTHER" id="PTHR42836:SF1">
    <property type="entry name" value="7-CARBOXY-7-DEAZAGUANINE SYNTHASE"/>
    <property type="match status" value="1"/>
</dbReference>
<evidence type="ECO:0000256" key="3">
    <source>
        <dbReference type="ARBA" id="ARBA00022723"/>
    </source>
</evidence>
<keyword evidence="5 9" id="KW-0460">Magnesium</keyword>
<name>A0ABS3LQL0_9PROT</name>
<keyword evidence="6 9" id="KW-0408">Iron</keyword>
<dbReference type="PANTHER" id="PTHR42836">
    <property type="entry name" value="7-CARBOXY-7-DEAZAGUANINE SYNTHASE"/>
    <property type="match status" value="1"/>
</dbReference>
<feature type="binding site" evidence="9">
    <location>
        <position position="51"/>
    </location>
    <ligand>
        <name>Mg(2+)</name>
        <dbReference type="ChEBI" id="CHEBI:18420"/>
    </ligand>
</feature>
<evidence type="ECO:0000256" key="2">
    <source>
        <dbReference type="ARBA" id="ARBA00022691"/>
    </source>
</evidence>
<feature type="binding site" evidence="9">
    <location>
        <begin position="12"/>
        <end position="14"/>
    </location>
    <ligand>
        <name>substrate</name>
    </ligand>
</feature>
<feature type="binding site" evidence="9">
    <location>
        <position position="211"/>
    </location>
    <ligand>
        <name>substrate</name>
    </ligand>
</feature>
<dbReference type="InterPro" id="IPR007197">
    <property type="entry name" value="rSAM"/>
</dbReference>
<keyword evidence="12" id="KW-1185">Reference proteome</keyword>
<evidence type="ECO:0000256" key="4">
    <source>
        <dbReference type="ARBA" id="ARBA00022785"/>
    </source>
</evidence>
<evidence type="ECO:0000256" key="1">
    <source>
        <dbReference type="ARBA" id="ARBA00022485"/>
    </source>
</evidence>
<comment type="subunit">
    <text evidence="9">Homodimer.</text>
</comment>
<keyword evidence="4 9" id="KW-0671">Queuosine biosynthesis</keyword>
<comment type="similarity">
    <text evidence="9">Belongs to the radical SAM superfamily. 7-carboxy-7-deazaguanine synthase family.</text>
</comment>
<comment type="cofactor">
    <cofactor evidence="9">
        <name>[4Fe-4S] cluster</name>
        <dbReference type="ChEBI" id="CHEBI:49883"/>
    </cofactor>
    <text evidence="9">Binds 1 [4Fe-4S] cluster. The cluster is coordinated with 3 cysteines and an exchangeable S-adenosyl-L-methionine.</text>
</comment>
<comment type="pathway">
    <text evidence="9">Purine metabolism; 7-cyano-7-deazaguanine biosynthesis.</text>
</comment>
<feature type="binding site" evidence="9">
    <location>
        <begin position="134"/>
        <end position="136"/>
    </location>
    <ligand>
        <name>S-adenosyl-L-methionine</name>
        <dbReference type="ChEBI" id="CHEBI:59789"/>
    </ligand>
</feature>
<dbReference type="GO" id="GO:0016829">
    <property type="term" value="F:lyase activity"/>
    <property type="evidence" value="ECO:0007669"/>
    <property type="project" value="UniProtKB-KW"/>
</dbReference>
<dbReference type="InterPro" id="IPR058240">
    <property type="entry name" value="rSAM_sf"/>
</dbReference>
<dbReference type="SFLD" id="SFLDS00029">
    <property type="entry name" value="Radical_SAM"/>
    <property type="match status" value="1"/>
</dbReference>
<comment type="cofactor">
    <cofactor evidence="9">
        <name>Mg(2+)</name>
        <dbReference type="ChEBI" id="CHEBI:18420"/>
    </cofactor>
</comment>
<proteinExistence type="inferred from homology"/>
<organism evidence="11 12">
    <name type="scientific">Acetobacter sacchari</name>
    <dbReference type="NCBI Taxonomy" id="2661687"/>
    <lineage>
        <taxon>Bacteria</taxon>
        <taxon>Pseudomonadati</taxon>
        <taxon>Pseudomonadota</taxon>
        <taxon>Alphaproteobacteria</taxon>
        <taxon>Acetobacterales</taxon>
        <taxon>Acetobacteraceae</taxon>
        <taxon>Acetobacter</taxon>
    </lineage>
</organism>
<keyword evidence="2 9" id="KW-0949">S-adenosyl-L-methionine</keyword>
<dbReference type="PIRSF" id="PIRSF000370">
    <property type="entry name" value="QueE"/>
    <property type="match status" value="1"/>
</dbReference>
<accession>A0ABS3LQL0</accession>
<gene>
    <name evidence="9 11" type="primary">queE</name>
    <name evidence="11" type="ORF">J2D73_00065</name>
</gene>
<feature type="binding site" evidence="9">
    <location>
        <position position="27"/>
    </location>
    <ligand>
        <name>substrate</name>
    </ligand>
</feature>
<dbReference type="HAMAP" id="MF_00917">
    <property type="entry name" value="QueE"/>
    <property type="match status" value="1"/>
</dbReference>
<evidence type="ECO:0000259" key="10">
    <source>
        <dbReference type="PROSITE" id="PS51918"/>
    </source>
</evidence>
<feature type="binding site" evidence="9">
    <location>
        <begin position="174"/>
        <end position="177"/>
    </location>
    <ligand>
        <name>S-adenosyl-L-methionine</name>
        <dbReference type="ChEBI" id="CHEBI:59789"/>
    </ligand>
</feature>
<feature type="domain" description="Radical SAM core" evidence="10">
    <location>
        <begin position="18"/>
        <end position="211"/>
    </location>
</feature>
<dbReference type="InterPro" id="IPR030977">
    <property type="entry name" value="QueE_Cx14CxxC"/>
</dbReference>
<evidence type="ECO:0000256" key="7">
    <source>
        <dbReference type="ARBA" id="ARBA00023014"/>
    </source>
</evidence>
<feature type="binding site" evidence="9">
    <location>
        <position position="46"/>
    </location>
    <ligand>
        <name>[4Fe-4S] cluster</name>
        <dbReference type="ChEBI" id="CHEBI:49883"/>
        <note>4Fe-4S-S-AdoMet</note>
    </ligand>
</feature>
<dbReference type="NCBIfam" id="TIGR04508">
    <property type="entry name" value="queE_Cx14CxxC"/>
    <property type="match status" value="1"/>
</dbReference>
<dbReference type="EMBL" id="JAFVMF010000001">
    <property type="protein sequence ID" value="MBO1358192.1"/>
    <property type="molecule type" value="Genomic_DNA"/>
</dbReference>
<evidence type="ECO:0000256" key="8">
    <source>
        <dbReference type="ARBA" id="ARBA00023239"/>
    </source>
</evidence>
<dbReference type="SUPFAM" id="SSF102114">
    <property type="entry name" value="Radical SAM enzymes"/>
    <property type="match status" value="1"/>
</dbReference>
<keyword evidence="1 9" id="KW-0004">4Fe-4S</keyword>
<feature type="binding site" evidence="9">
    <location>
        <position position="49"/>
    </location>
    <ligand>
        <name>[4Fe-4S] cluster</name>
        <dbReference type="ChEBI" id="CHEBI:49883"/>
        <note>4Fe-4S-S-AdoMet</note>
    </ligand>
</feature>